<evidence type="ECO:0000313" key="17">
    <source>
        <dbReference type="EMBL" id="PRP74781.1"/>
    </source>
</evidence>
<dbReference type="CDD" id="cd00946">
    <property type="entry name" value="FBP_aldolase_IIA"/>
    <property type="match status" value="1"/>
</dbReference>
<feature type="region of interest" description="Disordered" evidence="15">
    <location>
        <begin position="404"/>
        <end position="494"/>
    </location>
</feature>
<dbReference type="SUPFAM" id="SSF51569">
    <property type="entry name" value="Aldolase"/>
    <property type="match status" value="1"/>
</dbReference>
<feature type="compositionally biased region" description="Low complexity" evidence="15">
    <location>
        <begin position="450"/>
        <end position="494"/>
    </location>
</feature>
<feature type="repeat" description="WD" evidence="13">
    <location>
        <begin position="950"/>
        <end position="982"/>
    </location>
</feature>
<comment type="similarity">
    <text evidence="5">Belongs to the class II fructose-bisphosphate aldolase family.</text>
</comment>
<dbReference type="GO" id="GO:0004672">
    <property type="term" value="F:protein kinase activity"/>
    <property type="evidence" value="ECO:0007669"/>
    <property type="project" value="InterPro"/>
</dbReference>
<proteinExistence type="inferred from homology"/>
<feature type="compositionally biased region" description="Basic and acidic residues" evidence="15">
    <location>
        <begin position="517"/>
        <end position="538"/>
    </location>
</feature>
<dbReference type="GO" id="GO:0015631">
    <property type="term" value="F:tubulin binding"/>
    <property type="evidence" value="ECO:0007669"/>
    <property type="project" value="InterPro"/>
</dbReference>
<dbReference type="Pfam" id="PF01116">
    <property type="entry name" value="F_bP_aldolase"/>
    <property type="match status" value="1"/>
</dbReference>
<dbReference type="GO" id="GO:0004332">
    <property type="term" value="F:fructose-bisphosphate aldolase activity"/>
    <property type="evidence" value="ECO:0007669"/>
    <property type="project" value="UniProtKB-EC"/>
</dbReference>
<keyword evidence="8" id="KW-0479">Metal-binding</keyword>
<dbReference type="PROSITE" id="PS50011">
    <property type="entry name" value="PROTEIN_KINASE_DOM"/>
    <property type="match status" value="1"/>
</dbReference>
<dbReference type="GO" id="GO:0046785">
    <property type="term" value="P:microtubule polymerization"/>
    <property type="evidence" value="ECO:0007669"/>
    <property type="project" value="InterPro"/>
</dbReference>
<evidence type="ECO:0000256" key="11">
    <source>
        <dbReference type="ARBA" id="ARBA00023152"/>
    </source>
</evidence>
<comment type="function">
    <text evidence="3">Catalyzes the aldol condensation of dihydroxyacetone phosphate (DHAP or glycerone-phosphate) with glyceraldehyde 3-phosphate (G3P) to form fructose 1,6-bisphosphate (FBP) in gluconeogenesis and the reverse reaction in glycolysis.</text>
</comment>
<dbReference type="GO" id="GO:0008270">
    <property type="term" value="F:zinc ion binding"/>
    <property type="evidence" value="ECO:0007669"/>
    <property type="project" value="InterPro"/>
</dbReference>
<accession>A0A2P6MSU4</accession>
<evidence type="ECO:0000256" key="4">
    <source>
        <dbReference type="ARBA" id="ARBA00004714"/>
    </source>
</evidence>
<dbReference type="SUPFAM" id="SSF56112">
    <property type="entry name" value="Protein kinase-like (PK-like)"/>
    <property type="match status" value="1"/>
</dbReference>
<evidence type="ECO:0000256" key="13">
    <source>
        <dbReference type="PROSITE-ProRule" id="PRU00221"/>
    </source>
</evidence>
<evidence type="ECO:0000256" key="12">
    <source>
        <dbReference type="ARBA" id="ARBA00023239"/>
    </source>
</evidence>
<dbReference type="PROSITE" id="PS50294">
    <property type="entry name" value="WD_REPEATS_REGION"/>
    <property type="match status" value="1"/>
</dbReference>
<dbReference type="STRING" id="1890364.A0A2P6MSU4"/>
<sequence length="1497" mass="165018">MGILDELKVPTGVIYGDDVRKVFNYAREKGFAIPAINCTSTSTINATLEAARDIKSPIIIQFSNGGAAYFAGKGLANKNQEASILGSVAGAHYVRAVAKAYGIPVIVHSDHCAKNLLPWFDGMIEADEAHFKEHGVPLFSSHMLDLSEESKEENIETCLKYLKRMAPMGCLLEMEIGITGGEEDGVNNENVENSSLYTQPEDIWDIYSAFSKITDLFTIAAAFGNVHGVYSPGNVKLHPELLGKHQTFVAEKLGKPQDSKPVYFVFHGGSGSAESEIQTAVSHGVVKMNVDTDTQWAYWIGLKDYYESKKGYLQSQVGNPEGPTKPNKKYYDPRVFIREAEKTMMTRVKEACNNLGNVGKLIFAVVSVGRCGSKRELIHTDTIIMSSGKQSIFDKLTDASQYTGTHKQRFNEDGKGKGIEGRADRPDQDGFVEGYKRSTATPKKTESAVKKTASPATKTSTTPASKTTTTKTSSTPTKASSTTPKSSTAALKTTKPVVPKDSIFDKLTNPALYTGSHKERFDADGKGRGLEGRTDKTESTGYVQGAGIKNEESSRPTSASPVKKTTTAAPKKTSTAAPKTSSTSSETKKDSIFDKLTNPALYTGSHKERFNSDGTGKGLAGRVDAKKDTGYVQGSTIKESLKDCFCAATVPVFLKTCSSSSLFKSSTPPVSVIHCSADGNRIISIGKKGFDVYEGGVRIGQYQSPFKNVNQCCGLVLESTEEGQTIITGGDDGNVRVFQASTGTFVRNFHEEAPMEDDRDVCGPAVGGRNLFPELSPTSRKPITCLCTVRSENCENILAGSTDGFVRQYDVKSGQEVSSLSAGAPVTCIDFDVVRRVVFLGDSDGRIQSIILDGSLKLRDFSGHTEGVSSLAYCQVSDVLVSCSLDNTVRIWNVDNGNQSSIHTISSQCIHYDPLRDILFIAQNDGSFCISKINSTDKEEESHLEIVKKIQAHKGAVQLLVYSSERDAVVTSSADVRIGFWSKVTDTPHEEAVRNAKKLRVQSLGQDLTEDELVEQINTREHVEASTLSMINEERKVMEMYLELLEGSGQENRKRKDALSSGFTSAVEGLQKALEKISNQFQEQKKEVGRNYEFAFNPAAEQALMEEKIEKKRQELRRKHEQEILDFEARAEDKRRAFLSQIPVMRRQASTQIHALRKRYHQLRKQMEKDVSSSLRKFMVQSFPTINSRYQIGDLVSDFASSVFRGIDLNSLEPVAMKALPAEISLNTSLSHETLVPIIDVCKAEGTNFVVMKLVRENLRDFIEKQPNQMVHPHQAALIVFTLFQSLAYLHSNRVVVRDLRPQNILMDEIERPRLMNIGVMRTLNGAIEDEPMEEGTTFAAPELFCRAVKGSSDIWSLGCVLLQLLQTPEERATKLFHGTDALETLTSMIKIVGKPSSEELEKMAEDCRMDDSGVELLRKLGRVSVKRREPKKALRKLASRATGVAIDLLYILLKFPSHQRISAVEALHHPYFQGFGFTPSFSESEQQPLTDITTSE</sequence>
<dbReference type="NCBIfam" id="TIGR00167">
    <property type="entry name" value="cbbA"/>
    <property type="match status" value="1"/>
</dbReference>
<evidence type="ECO:0000256" key="14">
    <source>
        <dbReference type="SAM" id="Coils"/>
    </source>
</evidence>
<dbReference type="UniPathway" id="UPA00109">
    <property type="reaction ID" value="UER00183"/>
</dbReference>
<dbReference type="NCBIfam" id="NF006628">
    <property type="entry name" value="PRK09197.1"/>
    <property type="match status" value="1"/>
</dbReference>
<dbReference type="SMART" id="SM00320">
    <property type="entry name" value="WD40"/>
    <property type="match status" value="5"/>
</dbReference>
<dbReference type="PROSITE" id="PS50082">
    <property type="entry name" value="WD_REPEATS_2"/>
    <property type="match status" value="2"/>
</dbReference>
<keyword evidence="10" id="KW-0862">Zinc</keyword>
<evidence type="ECO:0000256" key="15">
    <source>
        <dbReference type="SAM" id="MobiDB-lite"/>
    </source>
</evidence>
<feature type="domain" description="Protein kinase" evidence="16">
    <location>
        <begin position="1172"/>
        <end position="1473"/>
    </location>
</feature>
<comment type="caution">
    <text evidence="17">The sequence shown here is derived from an EMBL/GenBank/DDBJ whole genome shotgun (WGS) entry which is preliminary data.</text>
</comment>
<dbReference type="PANTHER" id="PTHR30559">
    <property type="entry name" value="FRUCTOSE-BISPHOSPHATE ALDOLASE CLASS 2"/>
    <property type="match status" value="1"/>
</dbReference>
<protein>
    <recommendedName>
        <fullName evidence="6">fructose-bisphosphate aldolase</fullName>
        <ecNumber evidence="6">4.1.2.13</ecNumber>
    </recommendedName>
</protein>
<dbReference type="InterPro" id="IPR001680">
    <property type="entry name" value="WD40_rpt"/>
</dbReference>
<comment type="cofactor">
    <cofactor evidence="2">
        <name>Zn(2+)</name>
        <dbReference type="ChEBI" id="CHEBI:29105"/>
    </cofactor>
</comment>
<dbReference type="InterPro" id="IPR019775">
    <property type="entry name" value="WD40_repeat_CS"/>
</dbReference>
<dbReference type="PROSITE" id="PS00678">
    <property type="entry name" value="WD_REPEATS_1"/>
    <property type="match status" value="1"/>
</dbReference>
<reference evidence="17 18" key="1">
    <citation type="journal article" date="2018" name="Genome Biol. Evol.">
        <title>Multiple Roots of Fruiting Body Formation in Amoebozoa.</title>
        <authorList>
            <person name="Hillmann F."/>
            <person name="Forbes G."/>
            <person name="Novohradska S."/>
            <person name="Ferling I."/>
            <person name="Riege K."/>
            <person name="Groth M."/>
            <person name="Westermann M."/>
            <person name="Marz M."/>
            <person name="Spaller T."/>
            <person name="Winckler T."/>
            <person name="Schaap P."/>
            <person name="Glockner G."/>
        </authorList>
    </citation>
    <scope>NUCLEOTIDE SEQUENCE [LARGE SCALE GENOMIC DNA]</scope>
    <source>
        <strain evidence="17 18">Jena</strain>
    </source>
</reference>
<dbReference type="EMBL" id="MDYQ01000441">
    <property type="protein sequence ID" value="PRP74781.1"/>
    <property type="molecule type" value="Genomic_DNA"/>
</dbReference>
<dbReference type="Gene3D" id="2.130.10.10">
    <property type="entry name" value="YVTN repeat-like/Quinoprotein amine dehydrogenase"/>
    <property type="match status" value="2"/>
</dbReference>
<dbReference type="Gene3D" id="1.10.510.10">
    <property type="entry name" value="Transferase(Phosphotransferase) domain 1"/>
    <property type="match status" value="1"/>
</dbReference>
<feature type="compositionally biased region" description="Low complexity" evidence="15">
    <location>
        <begin position="556"/>
        <end position="585"/>
    </location>
</feature>
<dbReference type="PROSITE" id="PS00602">
    <property type="entry name" value="ALDOLASE_CLASS_II_1"/>
    <property type="match status" value="1"/>
</dbReference>
<dbReference type="Pfam" id="PF00400">
    <property type="entry name" value="WD40"/>
    <property type="match status" value="1"/>
</dbReference>
<comment type="pathway">
    <text evidence="4">Carbohydrate degradation; glycolysis; D-glyceraldehyde 3-phosphate and glycerone phosphate from D-glucose: step 4/4.</text>
</comment>
<keyword evidence="11" id="KW-0324">Glycolysis</keyword>
<evidence type="ECO:0000256" key="5">
    <source>
        <dbReference type="ARBA" id="ARBA00005812"/>
    </source>
</evidence>
<evidence type="ECO:0000256" key="9">
    <source>
        <dbReference type="ARBA" id="ARBA00022737"/>
    </source>
</evidence>
<dbReference type="Gene3D" id="3.30.200.20">
    <property type="entry name" value="Phosphorylase Kinase, domain 1"/>
    <property type="match status" value="1"/>
</dbReference>
<keyword evidence="9" id="KW-0677">Repeat</keyword>
<dbReference type="InterPro" id="IPR000771">
    <property type="entry name" value="FBA_II"/>
</dbReference>
<keyword evidence="14" id="KW-0175">Coiled coil</keyword>
<dbReference type="OrthoDB" id="19157at2759"/>
<dbReference type="InterPro" id="IPR036322">
    <property type="entry name" value="WD40_repeat_dom_sf"/>
</dbReference>
<dbReference type="InterPro" id="IPR000719">
    <property type="entry name" value="Prot_kinase_dom"/>
</dbReference>
<evidence type="ECO:0000256" key="7">
    <source>
        <dbReference type="ARBA" id="ARBA00022574"/>
    </source>
</evidence>
<dbReference type="InterPro" id="IPR015943">
    <property type="entry name" value="WD40/YVTN_repeat-like_dom_sf"/>
</dbReference>
<feature type="compositionally biased region" description="Basic and acidic residues" evidence="15">
    <location>
        <begin position="409"/>
        <end position="428"/>
    </location>
</feature>
<dbReference type="PANTHER" id="PTHR30559:SF0">
    <property type="entry name" value="FRUCTOSE-BISPHOSPHATE ALDOLASE"/>
    <property type="match status" value="1"/>
</dbReference>
<keyword evidence="12" id="KW-0456">Lyase</keyword>
<dbReference type="InterPro" id="IPR008907">
    <property type="entry name" value="TPP/p25"/>
</dbReference>
<keyword evidence="18" id="KW-1185">Reference proteome</keyword>
<dbReference type="NCBIfam" id="TIGR01520">
    <property type="entry name" value="FruBisAldo_II_A"/>
    <property type="match status" value="1"/>
</dbReference>
<dbReference type="Proteomes" id="UP000241769">
    <property type="component" value="Unassembled WGS sequence"/>
</dbReference>
<dbReference type="GO" id="GO:0005524">
    <property type="term" value="F:ATP binding"/>
    <property type="evidence" value="ECO:0007669"/>
    <property type="project" value="InterPro"/>
</dbReference>
<gene>
    <name evidence="17" type="ORF">PROFUN_06642</name>
</gene>
<dbReference type="InterPro" id="IPR011009">
    <property type="entry name" value="Kinase-like_dom_sf"/>
</dbReference>
<dbReference type="FunCoup" id="A0A2P6MSU4">
    <property type="interactions" value="34"/>
</dbReference>
<dbReference type="PROSITE" id="PS00806">
    <property type="entry name" value="ALDOLASE_CLASS_II_2"/>
    <property type="match status" value="1"/>
</dbReference>
<dbReference type="InterPro" id="IPR013785">
    <property type="entry name" value="Aldolase_TIM"/>
</dbReference>
<evidence type="ECO:0000256" key="1">
    <source>
        <dbReference type="ARBA" id="ARBA00000441"/>
    </source>
</evidence>
<keyword evidence="7 13" id="KW-0853">WD repeat</keyword>
<dbReference type="InParanoid" id="A0A2P6MSU4"/>
<evidence type="ECO:0000313" key="18">
    <source>
        <dbReference type="Proteomes" id="UP000241769"/>
    </source>
</evidence>
<feature type="repeat" description="WD" evidence="13">
    <location>
        <begin position="861"/>
        <end position="902"/>
    </location>
</feature>
<feature type="region of interest" description="Disordered" evidence="15">
    <location>
        <begin position="517"/>
        <end position="590"/>
    </location>
</feature>
<evidence type="ECO:0000259" key="16">
    <source>
        <dbReference type="PROSITE" id="PS50011"/>
    </source>
</evidence>
<comment type="catalytic activity">
    <reaction evidence="1">
        <text>beta-D-fructose 1,6-bisphosphate = D-glyceraldehyde 3-phosphate + dihydroxyacetone phosphate</text>
        <dbReference type="Rhea" id="RHEA:14729"/>
        <dbReference type="ChEBI" id="CHEBI:32966"/>
        <dbReference type="ChEBI" id="CHEBI:57642"/>
        <dbReference type="ChEBI" id="CHEBI:59776"/>
        <dbReference type="EC" id="4.1.2.13"/>
    </reaction>
</comment>
<dbReference type="GO" id="GO:0006096">
    <property type="term" value="P:glycolytic process"/>
    <property type="evidence" value="ECO:0007669"/>
    <property type="project" value="UniProtKB-UniPathway"/>
</dbReference>
<dbReference type="GO" id="GO:0005829">
    <property type="term" value="C:cytosol"/>
    <property type="evidence" value="ECO:0007669"/>
    <property type="project" value="TreeGrafter"/>
</dbReference>
<dbReference type="Gene3D" id="3.20.20.70">
    <property type="entry name" value="Aldolase class I"/>
    <property type="match status" value="1"/>
</dbReference>
<evidence type="ECO:0000256" key="3">
    <source>
        <dbReference type="ARBA" id="ARBA00002181"/>
    </source>
</evidence>
<dbReference type="EC" id="4.1.2.13" evidence="6"/>
<dbReference type="GO" id="GO:0006094">
    <property type="term" value="P:gluconeogenesis"/>
    <property type="evidence" value="ECO:0007669"/>
    <property type="project" value="TreeGrafter"/>
</dbReference>
<organism evidence="17 18">
    <name type="scientific">Planoprotostelium fungivorum</name>
    <dbReference type="NCBI Taxonomy" id="1890364"/>
    <lineage>
        <taxon>Eukaryota</taxon>
        <taxon>Amoebozoa</taxon>
        <taxon>Evosea</taxon>
        <taxon>Variosea</taxon>
        <taxon>Cavosteliida</taxon>
        <taxon>Cavosteliaceae</taxon>
        <taxon>Planoprotostelium</taxon>
    </lineage>
</organism>
<evidence type="ECO:0000256" key="10">
    <source>
        <dbReference type="ARBA" id="ARBA00022833"/>
    </source>
</evidence>
<evidence type="ECO:0000256" key="6">
    <source>
        <dbReference type="ARBA" id="ARBA00013068"/>
    </source>
</evidence>
<evidence type="ECO:0000256" key="2">
    <source>
        <dbReference type="ARBA" id="ARBA00001947"/>
    </source>
</evidence>
<feature type="coiled-coil region" evidence="14">
    <location>
        <begin position="1067"/>
        <end position="1166"/>
    </location>
</feature>
<dbReference type="InterPro" id="IPR006411">
    <property type="entry name" value="Fruct_bisP_bact"/>
</dbReference>
<dbReference type="Pfam" id="PF05517">
    <property type="entry name" value="p25-alpha"/>
    <property type="match status" value="3"/>
</dbReference>
<dbReference type="Pfam" id="PF00069">
    <property type="entry name" value="Pkinase"/>
    <property type="match status" value="1"/>
</dbReference>
<dbReference type="FunFam" id="3.20.20.70:FF:000013">
    <property type="entry name" value="Class II fructose-bisphosphate aldolase"/>
    <property type="match status" value="1"/>
</dbReference>
<name>A0A2P6MSU4_9EUKA</name>
<evidence type="ECO:0000256" key="8">
    <source>
        <dbReference type="ARBA" id="ARBA00022723"/>
    </source>
</evidence>
<dbReference type="SUPFAM" id="SSF50978">
    <property type="entry name" value="WD40 repeat-like"/>
    <property type="match status" value="1"/>
</dbReference>